<reference evidence="1" key="1">
    <citation type="journal article" date="2020" name="mSystems">
        <title>Genome- and Community-Level Interaction Insights into Carbon Utilization and Element Cycling Functions of Hydrothermarchaeota in Hydrothermal Sediment.</title>
        <authorList>
            <person name="Zhou Z."/>
            <person name="Liu Y."/>
            <person name="Xu W."/>
            <person name="Pan J."/>
            <person name="Luo Z.H."/>
            <person name="Li M."/>
        </authorList>
    </citation>
    <scope>NUCLEOTIDE SEQUENCE [LARGE SCALE GENOMIC DNA]</scope>
    <source>
        <strain evidence="1">SpSt-1125</strain>
    </source>
</reference>
<sequence length="101" mass="10730">MVVGVLEELRRMPGVEKVLLVSSTGMPAAGDCDLAVSAISAVVVESSVRLAQELSTDYSYTVVASSNGQATLLLKLSEDLYAAILVEKQHLPQVLEKLNLS</sequence>
<protein>
    <recommendedName>
        <fullName evidence="2">Roadblock/LAMTOR2 domain-containing protein</fullName>
    </recommendedName>
</protein>
<accession>A0A7J3X7Q7</accession>
<dbReference type="AlphaFoldDB" id="A0A7J3X7Q7"/>
<dbReference type="SUPFAM" id="SSF103196">
    <property type="entry name" value="Roadblock/LC7 domain"/>
    <property type="match status" value="1"/>
</dbReference>
<proteinExistence type="predicted"/>
<dbReference type="Gene3D" id="3.30.450.30">
    <property type="entry name" value="Dynein light chain 2a, cytoplasmic"/>
    <property type="match status" value="1"/>
</dbReference>
<gene>
    <name evidence="1" type="ORF">ENM88_05665</name>
</gene>
<name>A0A7J3X7Q7_THEPE</name>
<comment type="caution">
    <text evidence="1">The sequence shown here is derived from an EMBL/GenBank/DDBJ whole genome shotgun (WGS) entry which is preliminary data.</text>
</comment>
<evidence type="ECO:0008006" key="2">
    <source>
        <dbReference type="Google" id="ProtNLM"/>
    </source>
</evidence>
<organism evidence="1">
    <name type="scientific">Thermofilum pendens</name>
    <dbReference type="NCBI Taxonomy" id="2269"/>
    <lineage>
        <taxon>Archaea</taxon>
        <taxon>Thermoproteota</taxon>
        <taxon>Thermoprotei</taxon>
        <taxon>Thermofilales</taxon>
        <taxon>Thermofilaceae</taxon>
        <taxon>Thermofilum</taxon>
    </lineage>
</organism>
<dbReference type="EMBL" id="DRZM01000164">
    <property type="protein sequence ID" value="HHP05218.1"/>
    <property type="molecule type" value="Genomic_DNA"/>
</dbReference>
<evidence type="ECO:0000313" key="1">
    <source>
        <dbReference type="EMBL" id="HHP05218.1"/>
    </source>
</evidence>